<sequence length="106" mass="12860">MNETPQQAAKIVQQRLLLYFKPQRQQRYRIDVVNNSYGQTYNFFLDLQAPRQRERSIPLHRLQVYQLTYLETVLKLLRQTTQLTFNFINFADQRWPERQSLIGRGN</sequence>
<name>A0ABW1RD35_9LACO</name>
<gene>
    <name evidence="1" type="ORF">ACFQGP_08165</name>
</gene>
<evidence type="ECO:0000313" key="2">
    <source>
        <dbReference type="Proteomes" id="UP001596289"/>
    </source>
</evidence>
<reference evidence="2" key="1">
    <citation type="journal article" date="2019" name="Int. J. Syst. Evol. Microbiol.">
        <title>The Global Catalogue of Microorganisms (GCM) 10K type strain sequencing project: providing services to taxonomists for standard genome sequencing and annotation.</title>
        <authorList>
            <consortium name="The Broad Institute Genomics Platform"/>
            <consortium name="The Broad Institute Genome Sequencing Center for Infectious Disease"/>
            <person name="Wu L."/>
            <person name="Ma J."/>
        </authorList>
    </citation>
    <scope>NUCLEOTIDE SEQUENCE [LARGE SCALE GENOMIC DNA]</scope>
    <source>
        <strain evidence="2">CCM 8904</strain>
    </source>
</reference>
<organism evidence="1 2">
    <name type="scientific">Loigolactobacillus jiayinensis</name>
    <dbReference type="NCBI Taxonomy" id="2486016"/>
    <lineage>
        <taxon>Bacteria</taxon>
        <taxon>Bacillati</taxon>
        <taxon>Bacillota</taxon>
        <taxon>Bacilli</taxon>
        <taxon>Lactobacillales</taxon>
        <taxon>Lactobacillaceae</taxon>
        <taxon>Loigolactobacillus</taxon>
    </lineage>
</organism>
<accession>A0ABW1RD35</accession>
<dbReference type="Proteomes" id="UP001596289">
    <property type="component" value="Unassembled WGS sequence"/>
</dbReference>
<proteinExistence type="predicted"/>
<comment type="caution">
    <text evidence="1">The sequence shown here is derived from an EMBL/GenBank/DDBJ whole genome shotgun (WGS) entry which is preliminary data.</text>
</comment>
<protein>
    <submittedName>
        <fullName evidence="1">Acetyl-CoA carboxylase</fullName>
    </submittedName>
</protein>
<keyword evidence="2" id="KW-1185">Reference proteome</keyword>
<dbReference type="EMBL" id="JBHSSL010000046">
    <property type="protein sequence ID" value="MFC6170547.1"/>
    <property type="molecule type" value="Genomic_DNA"/>
</dbReference>
<dbReference type="RefSeq" id="WP_125552135.1">
    <property type="nucleotide sequence ID" value="NZ_JBHSSL010000046.1"/>
</dbReference>
<evidence type="ECO:0000313" key="1">
    <source>
        <dbReference type="EMBL" id="MFC6170547.1"/>
    </source>
</evidence>